<dbReference type="InterPro" id="IPR000182">
    <property type="entry name" value="GNAT_dom"/>
</dbReference>
<protein>
    <submittedName>
        <fullName evidence="2">N-acetyltransferase domain-containing protein</fullName>
    </submittedName>
</protein>
<feature type="domain" description="N-acetyltransferase" evidence="1">
    <location>
        <begin position="4"/>
        <end position="216"/>
    </location>
</feature>
<reference evidence="2 3" key="1">
    <citation type="submission" date="2024-03" db="EMBL/GenBank/DDBJ databases">
        <title>Complete genome sequence of the green alga Chloropicon roscoffensis RCC1871.</title>
        <authorList>
            <person name="Lemieux C."/>
            <person name="Pombert J.-F."/>
            <person name="Otis C."/>
            <person name="Turmel M."/>
        </authorList>
    </citation>
    <scope>NUCLEOTIDE SEQUENCE [LARGE SCALE GENOMIC DNA]</scope>
    <source>
        <strain evidence="2 3">RCC1871</strain>
    </source>
</reference>
<dbReference type="EMBL" id="CP151515">
    <property type="protein sequence ID" value="WZN66327.1"/>
    <property type="molecule type" value="Genomic_DNA"/>
</dbReference>
<dbReference type="Gene3D" id="3.40.630.30">
    <property type="match status" value="1"/>
</dbReference>
<dbReference type="AlphaFoldDB" id="A0AAX4PJE1"/>
<gene>
    <name evidence="2" type="ORF">HKI87_15g78920</name>
</gene>
<evidence type="ECO:0000259" key="1">
    <source>
        <dbReference type="PROSITE" id="PS51186"/>
    </source>
</evidence>
<name>A0AAX4PJE1_9CHLO</name>
<dbReference type="CDD" id="cd04301">
    <property type="entry name" value="NAT_SF"/>
    <property type="match status" value="1"/>
</dbReference>
<dbReference type="Proteomes" id="UP001472866">
    <property type="component" value="Chromosome 15"/>
</dbReference>
<evidence type="ECO:0000313" key="3">
    <source>
        <dbReference type="Proteomes" id="UP001472866"/>
    </source>
</evidence>
<keyword evidence="3" id="KW-1185">Reference proteome</keyword>
<dbReference type="PROSITE" id="PS51186">
    <property type="entry name" value="GNAT"/>
    <property type="match status" value="1"/>
</dbReference>
<organism evidence="2 3">
    <name type="scientific">Chloropicon roscoffensis</name>
    <dbReference type="NCBI Taxonomy" id="1461544"/>
    <lineage>
        <taxon>Eukaryota</taxon>
        <taxon>Viridiplantae</taxon>
        <taxon>Chlorophyta</taxon>
        <taxon>Chloropicophyceae</taxon>
        <taxon>Chloropicales</taxon>
        <taxon>Chloropicaceae</taxon>
        <taxon>Chloropicon</taxon>
    </lineage>
</organism>
<dbReference type="SUPFAM" id="SSF55729">
    <property type="entry name" value="Acyl-CoA N-acyltransferases (Nat)"/>
    <property type="match status" value="1"/>
</dbReference>
<proteinExistence type="predicted"/>
<accession>A0AAX4PJE1</accession>
<dbReference type="GO" id="GO:0016747">
    <property type="term" value="F:acyltransferase activity, transferring groups other than amino-acyl groups"/>
    <property type="evidence" value="ECO:0007669"/>
    <property type="project" value="InterPro"/>
</dbReference>
<evidence type="ECO:0000313" key="2">
    <source>
        <dbReference type="EMBL" id="WZN66327.1"/>
    </source>
</evidence>
<dbReference type="InterPro" id="IPR016181">
    <property type="entry name" value="Acyl_CoA_acyltransferase"/>
</dbReference>
<dbReference type="Pfam" id="PF00583">
    <property type="entry name" value="Acetyltransf_1"/>
    <property type="match status" value="1"/>
</dbReference>
<sequence length="230" mass="25352">MMAIEVLPMTEEHLDGVERLQHECYPTMKEHEKITAERAAHFLEVFREGQTVAVETSGSGRGRVVGMNSGFLVADFDFAREGGHTFQEITGGLTYSNHSPDGEFYYGGDICVSPAYRRRGVGRKLYESRKRIARELNLRGVVSGGMLTGLKAHREGPGAGCQAGEYVEKVCSGELIDPTLTFQLRCGFRVMGLLPGYIDDASCCSTAALIFWENPNRATEEERAMARATT</sequence>